<proteinExistence type="predicted"/>
<keyword evidence="2" id="KW-1185">Reference proteome</keyword>
<dbReference type="eggNOG" id="COG3209">
    <property type="taxonomic scope" value="Bacteria"/>
</dbReference>
<evidence type="ECO:0000313" key="2">
    <source>
        <dbReference type="Proteomes" id="UP000007435"/>
    </source>
</evidence>
<accession>E4RW21</accession>
<dbReference type="AlphaFoldDB" id="E4RW21"/>
<gene>
    <name evidence="1" type="ordered locus">Lbys_0386</name>
</gene>
<dbReference type="RefSeq" id="WP_013407219.1">
    <property type="nucleotide sequence ID" value="NC_014655.1"/>
</dbReference>
<dbReference type="KEGG" id="lby:Lbys_0386"/>
<dbReference type="EMBL" id="CP002305">
    <property type="protein sequence ID" value="ADQ16164.1"/>
    <property type="molecule type" value="Genomic_DNA"/>
</dbReference>
<organism evidence="1 2">
    <name type="scientific">Leadbetterella byssophila (strain DSM 17132 / JCM 16389 / KACC 11308 / NBRC 106382 / 4M15)</name>
    <dbReference type="NCBI Taxonomy" id="649349"/>
    <lineage>
        <taxon>Bacteria</taxon>
        <taxon>Pseudomonadati</taxon>
        <taxon>Bacteroidota</taxon>
        <taxon>Cytophagia</taxon>
        <taxon>Cytophagales</taxon>
        <taxon>Leadbetterellaceae</taxon>
        <taxon>Leadbetterella</taxon>
    </lineage>
</organism>
<dbReference type="STRING" id="649349.Lbys_0386"/>
<sequence>MITAPTPIATTINGPTQLWKNEATVLAATPAVAYLWNHGANTQSITIIAATTYIYIDLCKRLYINGESDTIYNFPPVKQ</sequence>
<reference evidence="1 2" key="2">
    <citation type="journal article" date="2011" name="Stand. Genomic Sci.">
        <title>Complete genome sequence of Leadbetterella byssophila type strain (4M15).</title>
        <authorList>
            <person name="Abt B."/>
            <person name="Teshima H."/>
            <person name="Lucas S."/>
            <person name="Lapidus A."/>
            <person name="Del Rio T.G."/>
            <person name="Nolan M."/>
            <person name="Tice H."/>
            <person name="Cheng J.F."/>
            <person name="Pitluck S."/>
            <person name="Liolios K."/>
            <person name="Pagani I."/>
            <person name="Ivanova N."/>
            <person name="Mavromatis K."/>
            <person name="Pati A."/>
            <person name="Tapia R."/>
            <person name="Han C."/>
            <person name="Goodwin L."/>
            <person name="Chen A."/>
            <person name="Palaniappan K."/>
            <person name="Land M."/>
            <person name="Hauser L."/>
            <person name="Chang Y.J."/>
            <person name="Jeffries C.D."/>
            <person name="Rohde M."/>
            <person name="Goker M."/>
            <person name="Tindall B.J."/>
            <person name="Detter J.C."/>
            <person name="Woyke T."/>
            <person name="Bristow J."/>
            <person name="Eisen J.A."/>
            <person name="Markowitz V."/>
            <person name="Hugenholtz P."/>
            <person name="Klenk H.P."/>
            <person name="Kyrpides N.C."/>
        </authorList>
    </citation>
    <scope>NUCLEOTIDE SEQUENCE [LARGE SCALE GENOMIC DNA]</scope>
    <source>
        <strain evidence="2">DSM 17132 / JCM 16389 / KACC 11308 / NBRC 106382 / 4M15</strain>
    </source>
</reference>
<dbReference type="Proteomes" id="UP000007435">
    <property type="component" value="Chromosome"/>
</dbReference>
<dbReference type="HOGENOM" id="CLU_2601670_0_0_10"/>
<protein>
    <submittedName>
        <fullName evidence="1">Uncharacterized protein</fullName>
    </submittedName>
</protein>
<reference key="1">
    <citation type="submission" date="2010-11" db="EMBL/GenBank/DDBJ databases">
        <title>The complete genome of Leadbetterella byssophila DSM 17132.</title>
        <authorList>
            <consortium name="US DOE Joint Genome Institute (JGI-PGF)"/>
            <person name="Lucas S."/>
            <person name="Copeland A."/>
            <person name="Lapidus A."/>
            <person name="Glavina del Rio T."/>
            <person name="Dalin E."/>
            <person name="Tice H."/>
            <person name="Bruce D."/>
            <person name="Goodwin L."/>
            <person name="Pitluck S."/>
            <person name="Kyrpides N."/>
            <person name="Mavromatis K."/>
            <person name="Ivanova N."/>
            <person name="Teshima H."/>
            <person name="Brettin T."/>
            <person name="Detter J.C."/>
            <person name="Han C."/>
            <person name="Tapia R."/>
            <person name="Land M."/>
            <person name="Hauser L."/>
            <person name="Markowitz V."/>
            <person name="Cheng J.-F."/>
            <person name="Hugenholtz P."/>
            <person name="Woyke T."/>
            <person name="Wu D."/>
            <person name="Tindall B."/>
            <person name="Pomrenke H.G."/>
            <person name="Brambilla E."/>
            <person name="Klenk H.-P."/>
            <person name="Eisen J.A."/>
        </authorList>
    </citation>
    <scope>NUCLEOTIDE SEQUENCE [LARGE SCALE GENOMIC DNA]</scope>
    <source>
        <strain>DSM 17132</strain>
    </source>
</reference>
<name>E4RW21_LEAB4</name>
<evidence type="ECO:0000313" key="1">
    <source>
        <dbReference type="EMBL" id="ADQ16164.1"/>
    </source>
</evidence>